<accession>A0A6J5N8C3</accession>
<dbReference type="EMBL" id="LR796634">
    <property type="protein sequence ID" value="CAB4155880.1"/>
    <property type="molecule type" value="Genomic_DNA"/>
</dbReference>
<evidence type="ECO:0000313" key="1">
    <source>
        <dbReference type="EMBL" id="CAB4144950.1"/>
    </source>
</evidence>
<reference evidence="2" key="1">
    <citation type="submission" date="2020-04" db="EMBL/GenBank/DDBJ databases">
        <authorList>
            <person name="Chiriac C."/>
            <person name="Salcher M."/>
            <person name="Ghai R."/>
            <person name="Kavagutti S V."/>
        </authorList>
    </citation>
    <scope>NUCLEOTIDE SEQUENCE</scope>
</reference>
<dbReference type="InterPro" id="IPR055673">
    <property type="entry name" value="DUF7249"/>
</dbReference>
<protein>
    <submittedName>
        <fullName evidence="2">Uncharacterized protein</fullName>
    </submittedName>
</protein>
<sequence>MPVKKLTPQQIASIHHQANNGVSVLALCAKYNLSSSHIYRIKNNTQRNRRTKKLSTYNGWTNHATWLFYLHHQEDVENWHHEHSEHEKQNHAEKHLQEYFEEMYGELMDGISNIYITDIVNNELRDVNWNEILKTVTEE</sequence>
<proteinExistence type="predicted"/>
<organism evidence="2">
    <name type="scientific">uncultured Caudovirales phage</name>
    <dbReference type="NCBI Taxonomy" id="2100421"/>
    <lineage>
        <taxon>Viruses</taxon>
        <taxon>Duplodnaviria</taxon>
        <taxon>Heunggongvirae</taxon>
        <taxon>Uroviricota</taxon>
        <taxon>Caudoviricetes</taxon>
        <taxon>Peduoviridae</taxon>
        <taxon>Maltschvirus</taxon>
        <taxon>Maltschvirus maltsch</taxon>
    </lineage>
</organism>
<dbReference type="Pfam" id="PF23907">
    <property type="entry name" value="DUF7249"/>
    <property type="match status" value="1"/>
</dbReference>
<evidence type="ECO:0000313" key="2">
    <source>
        <dbReference type="EMBL" id="CAB4155880.1"/>
    </source>
</evidence>
<dbReference type="EMBL" id="LR796441">
    <property type="protein sequence ID" value="CAB4144950.1"/>
    <property type="molecule type" value="Genomic_DNA"/>
</dbReference>
<gene>
    <name evidence="1" type="ORF">UFOVP467_10</name>
    <name evidence="2" type="ORF">UFOVP657_24</name>
</gene>
<name>A0A6J5N8C3_9CAUD</name>